<dbReference type="RefSeq" id="WP_311496081.1">
    <property type="nucleotide sequence ID" value="NZ_JAVRHO010000025.1"/>
</dbReference>
<reference evidence="2 3" key="1">
    <citation type="submission" date="2023-09" db="EMBL/GenBank/DDBJ databases">
        <authorList>
            <person name="Rey-Velasco X."/>
        </authorList>
    </citation>
    <scope>NUCLEOTIDE SEQUENCE [LARGE SCALE GENOMIC DNA]</scope>
    <source>
        <strain evidence="2 3">F260</strain>
    </source>
</reference>
<name>A0ABU3CNS2_9FLAO</name>
<protein>
    <recommendedName>
        <fullName evidence="4">SxtJ</fullName>
    </recommendedName>
</protein>
<keyword evidence="1" id="KW-0812">Transmembrane</keyword>
<evidence type="ECO:0008006" key="4">
    <source>
        <dbReference type="Google" id="ProtNLM"/>
    </source>
</evidence>
<evidence type="ECO:0000256" key="1">
    <source>
        <dbReference type="SAM" id="Phobius"/>
    </source>
</evidence>
<feature type="transmembrane region" description="Helical" evidence="1">
    <location>
        <begin position="31"/>
        <end position="54"/>
    </location>
</feature>
<evidence type="ECO:0000313" key="2">
    <source>
        <dbReference type="EMBL" id="MDT0647981.1"/>
    </source>
</evidence>
<sequence>MKKEKAYETIIVLALVGLICFLVYGNIWLIYLSVAFLAIPLISIKAALIIAQIWFGFSDYLGFVMNYFIMFICFYIFLVPLSSLQRIFGKNQILQKEKEDSYFHKRNHLFTSKDIDKPW</sequence>
<keyword evidence="3" id="KW-1185">Reference proteome</keyword>
<proteinExistence type="predicted"/>
<keyword evidence="1" id="KW-0472">Membrane</keyword>
<accession>A0ABU3CNS2</accession>
<keyword evidence="1" id="KW-1133">Transmembrane helix</keyword>
<gene>
    <name evidence="2" type="ORF">RM545_14885</name>
</gene>
<comment type="caution">
    <text evidence="2">The sequence shown here is derived from an EMBL/GenBank/DDBJ whole genome shotgun (WGS) entry which is preliminary data.</text>
</comment>
<feature type="transmembrane region" description="Helical" evidence="1">
    <location>
        <begin position="6"/>
        <end position="24"/>
    </location>
</feature>
<evidence type="ECO:0000313" key="3">
    <source>
        <dbReference type="Proteomes" id="UP001245285"/>
    </source>
</evidence>
<dbReference type="EMBL" id="JAVRHO010000025">
    <property type="protein sequence ID" value="MDT0647981.1"/>
    <property type="molecule type" value="Genomic_DNA"/>
</dbReference>
<organism evidence="2 3">
    <name type="scientific">Autumnicola lenta</name>
    <dbReference type="NCBI Taxonomy" id="3075593"/>
    <lineage>
        <taxon>Bacteria</taxon>
        <taxon>Pseudomonadati</taxon>
        <taxon>Bacteroidota</taxon>
        <taxon>Flavobacteriia</taxon>
        <taxon>Flavobacteriales</taxon>
        <taxon>Flavobacteriaceae</taxon>
        <taxon>Autumnicola</taxon>
    </lineage>
</organism>
<feature type="transmembrane region" description="Helical" evidence="1">
    <location>
        <begin position="60"/>
        <end position="81"/>
    </location>
</feature>
<dbReference type="Proteomes" id="UP001245285">
    <property type="component" value="Unassembled WGS sequence"/>
</dbReference>